<organism evidence="12 13">
    <name type="scientific">Bondarzewia mesenterica</name>
    <dbReference type="NCBI Taxonomy" id="1095465"/>
    <lineage>
        <taxon>Eukaryota</taxon>
        <taxon>Fungi</taxon>
        <taxon>Dikarya</taxon>
        <taxon>Basidiomycota</taxon>
        <taxon>Agaricomycotina</taxon>
        <taxon>Agaricomycetes</taxon>
        <taxon>Russulales</taxon>
        <taxon>Bondarzewiaceae</taxon>
        <taxon>Bondarzewia</taxon>
    </lineage>
</organism>
<dbReference type="Pfam" id="PF02076">
    <property type="entry name" value="STE3"/>
    <property type="match status" value="1"/>
</dbReference>
<dbReference type="InterPro" id="IPR000481">
    <property type="entry name" value="GPCR_Pheromne_B_alpha_rcpt"/>
</dbReference>
<evidence type="ECO:0000256" key="10">
    <source>
        <dbReference type="SAM" id="MobiDB-lite"/>
    </source>
</evidence>
<keyword evidence="6" id="KW-0297">G-protein coupled receptor</keyword>
<dbReference type="GO" id="GO:0004934">
    <property type="term" value="F:mating-type alpha-factor pheromone receptor activity"/>
    <property type="evidence" value="ECO:0007669"/>
    <property type="project" value="InterPro"/>
</dbReference>
<keyword evidence="3" id="KW-0589">Pheromone response</keyword>
<dbReference type="PANTHER" id="PTHR28097">
    <property type="entry name" value="PHEROMONE A FACTOR RECEPTOR"/>
    <property type="match status" value="1"/>
</dbReference>
<sequence length="425" mass="48373">MEVLDEVEERHVYGMIEDDHDEDDEQRVDEFSMPDRRWLRAFWAGERLVAVEKGFVFAESQGADTNSLIWGRKQDTMYSSTHAPVSIRTRRGAEARRPKPDEVEDVFAWLEYGYPAFPILVLLGFFIVMVPLPWHFSSQNSGTCLYIVWTAIACLNQFVNSVIWHNSAEDHTPVWCDVSSRVMVAVAVAIPASYLCINWLMYDIATVKSVSMDKRDRVTVDLLIGIGIPLLQVVLYYVVEDHRYDILEDVGCYPAIHDTPVAFALVRVLVFKATLTHRTEINEVLSQPHSPLSMNVYYKLMALFSIELLLMLPFNIFILHSIASRGEFPWQGWTDTHENSSRVIQRPYALWTLDLLFFAFFGATRLNYREFYDACTRHAPLIICRKSSETKASNPGGTISTATTHSMDSGTVVRDGFSRDSGSSG</sequence>
<feature type="transmembrane region" description="Helical" evidence="11">
    <location>
        <begin position="296"/>
        <end position="323"/>
    </location>
</feature>
<feature type="compositionally biased region" description="Polar residues" evidence="10">
    <location>
        <begin position="390"/>
        <end position="409"/>
    </location>
</feature>
<evidence type="ECO:0000256" key="7">
    <source>
        <dbReference type="ARBA" id="ARBA00023136"/>
    </source>
</evidence>
<feature type="transmembrane region" description="Helical" evidence="11">
    <location>
        <begin position="348"/>
        <end position="368"/>
    </location>
</feature>
<evidence type="ECO:0000256" key="9">
    <source>
        <dbReference type="ARBA" id="ARBA00023224"/>
    </source>
</evidence>
<comment type="similarity">
    <text evidence="2">Belongs to the G-protein coupled receptor 4 family.</text>
</comment>
<feature type="transmembrane region" description="Helical" evidence="11">
    <location>
        <begin position="222"/>
        <end position="239"/>
    </location>
</feature>
<evidence type="ECO:0000313" key="13">
    <source>
        <dbReference type="Proteomes" id="UP000310158"/>
    </source>
</evidence>
<keyword evidence="5 11" id="KW-1133">Transmembrane helix</keyword>
<gene>
    <name evidence="12" type="ORF">EW146_g7998</name>
</gene>
<reference evidence="12 13" key="1">
    <citation type="submission" date="2019-02" db="EMBL/GenBank/DDBJ databases">
        <title>Genome sequencing of the rare red list fungi Bondarzewia mesenterica.</title>
        <authorList>
            <person name="Buettner E."/>
            <person name="Kellner H."/>
        </authorList>
    </citation>
    <scope>NUCLEOTIDE SEQUENCE [LARGE SCALE GENOMIC DNA]</scope>
    <source>
        <strain evidence="12 13">DSM 108281</strain>
    </source>
</reference>
<evidence type="ECO:0000256" key="5">
    <source>
        <dbReference type="ARBA" id="ARBA00022989"/>
    </source>
</evidence>
<dbReference type="Proteomes" id="UP000310158">
    <property type="component" value="Unassembled WGS sequence"/>
</dbReference>
<evidence type="ECO:0000256" key="4">
    <source>
        <dbReference type="ARBA" id="ARBA00022692"/>
    </source>
</evidence>
<dbReference type="PANTHER" id="PTHR28097:SF1">
    <property type="entry name" value="PHEROMONE A FACTOR RECEPTOR"/>
    <property type="match status" value="1"/>
</dbReference>
<dbReference type="CDD" id="cd14966">
    <property type="entry name" value="7tmD_STE3"/>
    <property type="match status" value="1"/>
</dbReference>
<evidence type="ECO:0000256" key="6">
    <source>
        <dbReference type="ARBA" id="ARBA00023040"/>
    </source>
</evidence>
<keyword evidence="13" id="KW-1185">Reference proteome</keyword>
<keyword evidence="8" id="KW-0675">Receptor</keyword>
<protein>
    <recommendedName>
        <fullName evidence="14">G-protein coupled receptors family 1 profile domain-containing protein</fullName>
    </recommendedName>
</protein>
<evidence type="ECO:0008006" key="14">
    <source>
        <dbReference type="Google" id="ProtNLM"/>
    </source>
</evidence>
<comment type="subcellular location">
    <subcellularLocation>
        <location evidence="1">Membrane</location>
        <topology evidence="1">Multi-pass membrane protein</topology>
    </subcellularLocation>
</comment>
<proteinExistence type="inferred from homology"/>
<dbReference type="PRINTS" id="PR00901">
    <property type="entry name" value="PHEROMONEBAR"/>
</dbReference>
<dbReference type="EMBL" id="SGPL01000506">
    <property type="protein sequence ID" value="THH11568.1"/>
    <property type="molecule type" value="Genomic_DNA"/>
</dbReference>
<keyword evidence="9" id="KW-0807">Transducer</keyword>
<feature type="transmembrane region" description="Helical" evidence="11">
    <location>
        <begin position="144"/>
        <end position="163"/>
    </location>
</feature>
<dbReference type="OrthoDB" id="2874149at2759"/>
<feature type="transmembrane region" description="Helical" evidence="11">
    <location>
        <begin position="112"/>
        <end position="132"/>
    </location>
</feature>
<dbReference type="InterPro" id="IPR001499">
    <property type="entry name" value="GPCR_STE3"/>
</dbReference>
<evidence type="ECO:0000256" key="3">
    <source>
        <dbReference type="ARBA" id="ARBA00022507"/>
    </source>
</evidence>
<evidence type="ECO:0000256" key="11">
    <source>
        <dbReference type="SAM" id="Phobius"/>
    </source>
</evidence>
<name>A0A4S4LJL5_9AGAM</name>
<dbReference type="GO" id="GO:0005886">
    <property type="term" value="C:plasma membrane"/>
    <property type="evidence" value="ECO:0007669"/>
    <property type="project" value="TreeGrafter"/>
</dbReference>
<evidence type="ECO:0000256" key="1">
    <source>
        <dbReference type="ARBA" id="ARBA00004141"/>
    </source>
</evidence>
<evidence type="ECO:0000313" key="12">
    <source>
        <dbReference type="EMBL" id="THH11568.1"/>
    </source>
</evidence>
<evidence type="ECO:0000256" key="8">
    <source>
        <dbReference type="ARBA" id="ARBA00023170"/>
    </source>
</evidence>
<feature type="transmembrane region" description="Helical" evidence="11">
    <location>
        <begin position="259"/>
        <end position="275"/>
    </location>
</feature>
<dbReference type="PRINTS" id="PR00899">
    <property type="entry name" value="GPCRSTE3"/>
</dbReference>
<dbReference type="GO" id="GO:0000750">
    <property type="term" value="P:pheromone-dependent signal transduction involved in conjugation with cellular fusion"/>
    <property type="evidence" value="ECO:0007669"/>
    <property type="project" value="TreeGrafter"/>
</dbReference>
<keyword evidence="4 11" id="KW-0812">Transmembrane</keyword>
<dbReference type="AlphaFoldDB" id="A0A4S4LJL5"/>
<comment type="caution">
    <text evidence="12">The sequence shown here is derived from an EMBL/GenBank/DDBJ whole genome shotgun (WGS) entry which is preliminary data.</text>
</comment>
<feature type="transmembrane region" description="Helical" evidence="11">
    <location>
        <begin position="183"/>
        <end position="201"/>
    </location>
</feature>
<keyword evidence="7 11" id="KW-0472">Membrane</keyword>
<evidence type="ECO:0000256" key="2">
    <source>
        <dbReference type="ARBA" id="ARBA00011085"/>
    </source>
</evidence>
<accession>A0A4S4LJL5</accession>
<feature type="region of interest" description="Disordered" evidence="10">
    <location>
        <begin position="389"/>
        <end position="425"/>
    </location>
</feature>